<evidence type="ECO:0000313" key="4">
    <source>
        <dbReference type="EMBL" id="CAN94403.1"/>
    </source>
</evidence>
<feature type="region of interest" description="Disordered" evidence="1">
    <location>
        <begin position="415"/>
        <end position="450"/>
    </location>
</feature>
<dbReference type="EC" id="2.4.-.-" evidence="4"/>
<organism evidence="4 5">
    <name type="scientific">Sorangium cellulosum (strain So ce56)</name>
    <name type="common">Polyangium cellulosum (strain So ce56)</name>
    <dbReference type="NCBI Taxonomy" id="448385"/>
    <lineage>
        <taxon>Bacteria</taxon>
        <taxon>Pseudomonadati</taxon>
        <taxon>Myxococcota</taxon>
        <taxon>Polyangia</taxon>
        <taxon>Polyangiales</taxon>
        <taxon>Polyangiaceae</taxon>
        <taxon>Sorangium</taxon>
    </lineage>
</organism>
<dbReference type="Pfam" id="PF00534">
    <property type="entry name" value="Glycos_transf_1"/>
    <property type="match status" value="1"/>
</dbReference>
<reference evidence="4 5" key="1">
    <citation type="journal article" date="2007" name="Nat. Biotechnol.">
        <title>Complete genome sequence of the myxobacterium Sorangium cellulosum.</title>
        <authorList>
            <person name="Schneiker S."/>
            <person name="Perlova O."/>
            <person name="Kaiser O."/>
            <person name="Gerth K."/>
            <person name="Alici A."/>
            <person name="Altmeyer M.O."/>
            <person name="Bartels D."/>
            <person name="Bekel T."/>
            <person name="Beyer S."/>
            <person name="Bode E."/>
            <person name="Bode H.B."/>
            <person name="Bolten C.J."/>
            <person name="Choudhuri J.V."/>
            <person name="Doss S."/>
            <person name="Elnakady Y.A."/>
            <person name="Frank B."/>
            <person name="Gaigalat L."/>
            <person name="Goesmann A."/>
            <person name="Groeger C."/>
            <person name="Gross F."/>
            <person name="Jelsbak L."/>
            <person name="Jelsbak L."/>
            <person name="Kalinowski J."/>
            <person name="Kegler C."/>
            <person name="Knauber T."/>
            <person name="Konietzny S."/>
            <person name="Kopp M."/>
            <person name="Krause L."/>
            <person name="Krug D."/>
            <person name="Linke B."/>
            <person name="Mahmud T."/>
            <person name="Martinez-Arias R."/>
            <person name="McHardy A.C."/>
            <person name="Merai M."/>
            <person name="Meyer F."/>
            <person name="Mormann S."/>
            <person name="Munoz-Dorado J."/>
            <person name="Perez J."/>
            <person name="Pradella S."/>
            <person name="Rachid S."/>
            <person name="Raddatz G."/>
            <person name="Rosenau F."/>
            <person name="Rueckert C."/>
            <person name="Sasse F."/>
            <person name="Scharfe M."/>
            <person name="Schuster S.C."/>
            <person name="Suen G."/>
            <person name="Treuner-Lange A."/>
            <person name="Velicer G.J."/>
            <person name="Vorholter F.-J."/>
            <person name="Weissman K.J."/>
            <person name="Welch R.D."/>
            <person name="Wenzel S.C."/>
            <person name="Whitworth D.E."/>
            <person name="Wilhelm S."/>
            <person name="Wittmann C."/>
            <person name="Bloecker H."/>
            <person name="Puehler A."/>
            <person name="Mueller R."/>
        </authorList>
    </citation>
    <scope>NUCLEOTIDE SEQUENCE [LARGE SCALE GENOMIC DNA]</scope>
    <source>
        <strain evidence="5">So ce56</strain>
    </source>
</reference>
<dbReference type="InterPro" id="IPR001296">
    <property type="entry name" value="Glyco_trans_1"/>
</dbReference>
<keyword evidence="4" id="KW-0808">Transferase</keyword>
<name>A9EXE5_SORC5</name>
<accession>A9EXE5</accession>
<dbReference type="BioCyc" id="SCEL448385:SCE_RS21785-MONOMER"/>
<feature type="domain" description="Glycosyltransferase subfamily 4-like N-terminal" evidence="3">
    <location>
        <begin position="48"/>
        <end position="217"/>
    </location>
</feature>
<dbReference type="InterPro" id="IPR028098">
    <property type="entry name" value="Glyco_trans_4-like_N"/>
</dbReference>
<sequence>MRPSASDVLFRGARRPGSLGEEELLRRMRVLLITKIFPNAVHPDEAPYNRRQFAALSRYCDVRVLATIPWFPGIERLSKWPIGASAPREEVIDGLPVRHPRYLYVPRIVPALNGPLYAASMLPELIGRGPLPDVIVGAFAYPDGFAAVCLGRLLGVPAVIKTHGSDIDVIPRDRRMRRPLGWGLTRAARVVTVSRKLADGVAALGVPRDRIDIVMNGVDVKTFQPRNRAEARAALGKSPSSRLIVFVGHLSRDKGVLDLIEAFERLAPVHPDIELALVGSGAEEQACRAAAARLGGRLTVTGYLPHDQVSLWLGACDALALPSKHEGTPNVLLEALASGRRVVATSVGGIPDVLRSAELGELIPPGNQGALMEALLRAARADYDPARIAELAGRRDWDDSARALHESLLRARGEPLSITGDKDAGDAPFGAPASKGGLENGAARAGASLN</sequence>
<keyword evidence="5" id="KW-1185">Reference proteome</keyword>
<protein>
    <submittedName>
        <fullName evidence="4">Glycosyltransferase</fullName>
        <ecNumber evidence="4">2.4.-.-</ecNumber>
    </submittedName>
</protein>
<dbReference type="Pfam" id="PF13579">
    <property type="entry name" value="Glyco_trans_4_4"/>
    <property type="match status" value="1"/>
</dbReference>
<dbReference type="KEGG" id="scl:sce4240"/>
<dbReference type="PANTHER" id="PTHR45947">
    <property type="entry name" value="SULFOQUINOVOSYL TRANSFERASE SQD2"/>
    <property type="match status" value="1"/>
</dbReference>
<dbReference type="Gene3D" id="3.40.50.2000">
    <property type="entry name" value="Glycogen Phosphorylase B"/>
    <property type="match status" value="2"/>
</dbReference>
<dbReference type="InterPro" id="IPR050194">
    <property type="entry name" value="Glycosyltransferase_grp1"/>
</dbReference>
<dbReference type="AlphaFoldDB" id="A9EXE5"/>
<evidence type="ECO:0000259" key="2">
    <source>
        <dbReference type="Pfam" id="PF00534"/>
    </source>
</evidence>
<dbReference type="CAZy" id="GT4">
    <property type="family name" value="Glycosyltransferase Family 4"/>
</dbReference>
<dbReference type="STRING" id="448385.sce4240"/>
<dbReference type="CDD" id="cd03798">
    <property type="entry name" value="GT4_WlbH-like"/>
    <property type="match status" value="1"/>
</dbReference>
<evidence type="ECO:0000256" key="1">
    <source>
        <dbReference type="SAM" id="MobiDB-lite"/>
    </source>
</evidence>
<proteinExistence type="predicted"/>
<gene>
    <name evidence="4" type="ordered locus">sce4240</name>
</gene>
<evidence type="ECO:0000313" key="5">
    <source>
        <dbReference type="Proteomes" id="UP000002139"/>
    </source>
</evidence>
<dbReference type="EMBL" id="AM746676">
    <property type="protein sequence ID" value="CAN94403.1"/>
    <property type="molecule type" value="Genomic_DNA"/>
</dbReference>
<dbReference type="eggNOG" id="COG0438">
    <property type="taxonomic scope" value="Bacteria"/>
</dbReference>
<dbReference type="SUPFAM" id="SSF53756">
    <property type="entry name" value="UDP-Glycosyltransferase/glycogen phosphorylase"/>
    <property type="match status" value="1"/>
</dbReference>
<dbReference type="GO" id="GO:0016757">
    <property type="term" value="F:glycosyltransferase activity"/>
    <property type="evidence" value="ECO:0007669"/>
    <property type="project" value="UniProtKB-KW"/>
</dbReference>
<feature type="domain" description="Glycosyl transferase family 1" evidence="2">
    <location>
        <begin position="228"/>
        <end position="385"/>
    </location>
</feature>
<keyword evidence="4" id="KW-0328">Glycosyltransferase</keyword>
<dbReference type="HOGENOM" id="CLU_009583_2_4_7"/>
<evidence type="ECO:0000259" key="3">
    <source>
        <dbReference type="Pfam" id="PF13579"/>
    </source>
</evidence>
<dbReference type="PANTHER" id="PTHR45947:SF15">
    <property type="entry name" value="TEICHURONIC ACID BIOSYNTHESIS GLYCOSYLTRANSFERASE TUAC-RELATED"/>
    <property type="match status" value="1"/>
</dbReference>
<dbReference type="Proteomes" id="UP000002139">
    <property type="component" value="Chromosome"/>
</dbReference>